<gene>
    <name evidence="1" type="ORF">g.933</name>
</gene>
<protein>
    <submittedName>
        <fullName evidence="1">Uncharacterized protein</fullName>
    </submittedName>
</protein>
<dbReference type="EMBL" id="GEBQ01001064">
    <property type="protein sequence ID" value="JAT38913.1"/>
    <property type="molecule type" value="Transcribed_RNA"/>
</dbReference>
<dbReference type="AlphaFoldDB" id="A0A1B6MSP1"/>
<sequence length="122" mass="13781">WLGIQRAVNIVTIKSQCLEKTIKTNKKNTRVCGNSVYPKTNDNNSSPEMGKDKLKYISTAVQTEGKLSHVTSIMGNEWVTDDHIQIYFELINNKVLEKFPISLVNPIIVQAAKCLLDYEVIV</sequence>
<reference evidence="1" key="1">
    <citation type="submission" date="2015-11" db="EMBL/GenBank/DDBJ databases">
        <title>De novo transcriptome assembly of four potential Pierce s Disease insect vectors from Arizona vineyards.</title>
        <authorList>
            <person name="Tassone E.E."/>
        </authorList>
    </citation>
    <scope>NUCLEOTIDE SEQUENCE</scope>
</reference>
<evidence type="ECO:0000313" key="1">
    <source>
        <dbReference type="EMBL" id="JAT38913.1"/>
    </source>
</evidence>
<feature type="non-terminal residue" evidence="1">
    <location>
        <position position="122"/>
    </location>
</feature>
<name>A0A1B6MSP1_9HEMI</name>
<accession>A0A1B6MSP1</accession>
<feature type="non-terminal residue" evidence="1">
    <location>
        <position position="1"/>
    </location>
</feature>
<proteinExistence type="predicted"/>
<organism evidence="1">
    <name type="scientific">Graphocephala atropunctata</name>
    <dbReference type="NCBI Taxonomy" id="36148"/>
    <lineage>
        <taxon>Eukaryota</taxon>
        <taxon>Metazoa</taxon>
        <taxon>Ecdysozoa</taxon>
        <taxon>Arthropoda</taxon>
        <taxon>Hexapoda</taxon>
        <taxon>Insecta</taxon>
        <taxon>Pterygota</taxon>
        <taxon>Neoptera</taxon>
        <taxon>Paraneoptera</taxon>
        <taxon>Hemiptera</taxon>
        <taxon>Auchenorrhyncha</taxon>
        <taxon>Membracoidea</taxon>
        <taxon>Cicadellidae</taxon>
        <taxon>Cicadellinae</taxon>
        <taxon>Cicadellini</taxon>
        <taxon>Graphocephala</taxon>
    </lineage>
</organism>